<keyword evidence="2" id="KW-0472">Membrane</keyword>
<accession>A0A8S1J9F5</accession>
<evidence type="ECO:0000256" key="1">
    <source>
        <dbReference type="SAM" id="MobiDB-lite"/>
    </source>
</evidence>
<feature type="region of interest" description="Disordered" evidence="1">
    <location>
        <begin position="1"/>
        <end position="114"/>
    </location>
</feature>
<feature type="compositionally biased region" description="Low complexity" evidence="1">
    <location>
        <begin position="60"/>
        <end position="81"/>
    </location>
</feature>
<feature type="compositionally biased region" description="Basic and acidic residues" evidence="1">
    <location>
        <begin position="9"/>
        <end position="19"/>
    </location>
</feature>
<dbReference type="EMBL" id="CAJHUC010001898">
    <property type="protein sequence ID" value="CAD7702638.1"/>
    <property type="molecule type" value="Genomic_DNA"/>
</dbReference>
<feature type="transmembrane region" description="Helical" evidence="2">
    <location>
        <begin position="302"/>
        <end position="321"/>
    </location>
</feature>
<feature type="transmembrane region" description="Helical" evidence="2">
    <location>
        <begin position="333"/>
        <end position="353"/>
    </location>
</feature>
<comment type="caution">
    <text evidence="3">The sequence shown here is derived from an EMBL/GenBank/DDBJ whole genome shotgun (WGS) entry which is preliminary data.</text>
</comment>
<evidence type="ECO:0000313" key="4">
    <source>
        <dbReference type="Proteomes" id="UP000708148"/>
    </source>
</evidence>
<feature type="compositionally biased region" description="Polar residues" evidence="1">
    <location>
        <begin position="160"/>
        <end position="177"/>
    </location>
</feature>
<name>A0A8S1J9F5_9CHLO</name>
<gene>
    <name evidence="3" type="ORF">OSTQU699_LOCUS7995</name>
</gene>
<reference evidence="3" key="1">
    <citation type="submission" date="2020-12" db="EMBL/GenBank/DDBJ databases">
        <authorList>
            <person name="Iha C."/>
        </authorList>
    </citation>
    <scope>NUCLEOTIDE SEQUENCE</scope>
</reference>
<proteinExistence type="predicted"/>
<protein>
    <submittedName>
        <fullName evidence="3">Uncharacterized protein</fullName>
    </submittedName>
</protein>
<sequence>MKSSSDGAMAERAKARFDAHLQQLPGSEGGGPAPTPEARAPPLDDAGSSRQRQQRGNGVASFPAPAEASAADQATASHAAPKMQPGTAPRAPGSRTGTTAKTPSGRPPRKRLSIPRVSQMFIQAVQCTQSPQTPEDQISGITTPTPTINPWMKSGATNSTTVDGVSSPTAVGPSSTDAGYPGVVEEGSSVCGGKNSTAEFGKRYAVLRVKVKRSYRKRRMEVRRQLDEKLWKREVPHVPKVQARSVDVEEVPRKAQSPPMIGSLEVVPWTNAEEAMAFRSIKVESPVVNVLPEPEYEESCINAFWCLWILGFLFPPLWLAGATGVLTNSQSGFIAGMTNVVTLLVAGITIAIFTV</sequence>
<dbReference type="AlphaFoldDB" id="A0A8S1J9F5"/>
<feature type="region of interest" description="Disordered" evidence="1">
    <location>
        <begin position="160"/>
        <end position="181"/>
    </location>
</feature>
<keyword evidence="2" id="KW-0812">Transmembrane</keyword>
<keyword evidence="2" id="KW-1133">Transmembrane helix</keyword>
<organism evidence="3 4">
    <name type="scientific">Ostreobium quekettii</name>
    <dbReference type="NCBI Taxonomy" id="121088"/>
    <lineage>
        <taxon>Eukaryota</taxon>
        <taxon>Viridiplantae</taxon>
        <taxon>Chlorophyta</taxon>
        <taxon>core chlorophytes</taxon>
        <taxon>Ulvophyceae</taxon>
        <taxon>TCBD clade</taxon>
        <taxon>Bryopsidales</taxon>
        <taxon>Ostreobineae</taxon>
        <taxon>Ostreobiaceae</taxon>
        <taxon>Ostreobium</taxon>
    </lineage>
</organism>
<evidence type="ECO:0000313" key="3">
    <source>
        <dbReference type="EMBL" id="CAD7702638.1"/>
    </source>
</evidence>
<evidence type="ECO:0000256" key="2">
    <source>
        <dbReference type="SAM" id="Phobius"/>
    </source>
</evidence>
<keyword evidence="4" id="KW-1185">Reference proteome</keyword>
<dbReference type="Proteomes" id="UP000708148">
    <property type="component" value="Unassembled WGS sequence"/>
</dbReference>